<dbReference type="WBParaSite" id="PS1159_v2.g23436.t1">
    <property type="protein sequence ID" value="PS1159_v2.g23436.t1"/>
    <property type="gene ID" value="PS1159_v2.g23436"/>
</dbReference>
<proteinExistence type="predicted"/>
<sequence length="94" mass="10798">MSTKNDKHLFVEQSFSTSENQYYNLNLNPYKKCPILVPVQSYSKPNNVKYCAYENSNETVATDLLDDGNIEGLKEEKLGSIKTSKYCFTDRLMV</sequence>
<accession>A0AC35G2F9</accession>
<dbReference type="Proteomes" id="UP000887580">
    <property type="component" value="Unplaced"/>
</dbReference>
<evidence type="ECO:0000313" key="1">
    <source>
        <dbReference type="Proteomes" id="UP000887580"/>
    </source>
</evidence>
<protein>
    <submittedName>
        <fullName evidence="2">Uncharacterized protein</fullName>
    </submittedName>
</protein>
<name>A0AC35G2F9_9BILA</name>
<reference evidence="2" key="1">
    <citation type="submission" date="2022-11" db="UniProtKB">
        <authorList>
            <consortium name="WormBaseParasite"/>
        </authorList>
    </citation>
    <scope>IDENTIFICATION</scope>
</reference>
<organism evidence="1 2">
    <name type="scientific">Panagrolaimus sp. PS1159</name>
    <dbReference type="NCBI Taxonomy" id="55785"/>
    <lineage>
        <taxon>Eukaryota</taxon>
        <taxon>Metazoa</taxon>
        <taxon>Ecdysozoa</taxon>
        <taxon>Nematoda</taxon>
        <taxon>Chromadorea</taxon>
        <taxon>Rhabditida</taxon>
        <taxon>Tylenchina</taxon>
        <taxon>Panagrolaimomorpha</taxon>
        <taxon>Panagrolaimoidea</taxon>
        <taxon>Panagrolaimidae</taxon>
        <taxon>Panagrolaimus</taxon>
    </lineage>
</organism>
<evidence type="ECO:0000313" key="2">
    <source>
        <dbReference type="WBParaSite" id="PS1159_v2.g23436.t1"/>
    </source>
</evidence>